<comment type="caution">
    <text evidence="2">The sequence shown here is derived from an EMBL/GenBank/DDBJ whole genome shotgun (WGS) entry which is preliminary data.</text>
</comment>
<evidence type="ECO:0008006" key="4">
    <source>
        <dbReference type="Google" id="ProtNLM"/>
    </source>
</evidence>
<proteinExistence type="predicted"/>
<name>A0A9P1H005_9PEZI</name>
<keyword evidence="3" id="KW-1185">Reference proteome</keyword>
<dbReference type="CDD" id="cd00920">
    <property type="entry name" value="Cupredoxin"/>
    <property type="match status" value="1"/>
</dbReference>
<dbReference type="Gene3D" id="2.60.40.420">
    <property type="entry name" value="Cupredoxins - blue copper proteins"/>
    <property type="match status" value="1"/>
</dbReference>
<reference evidence="2" key="1">
    <citation type="submission" date="2022-11" db="EMBL/GenBank/DDBJ databases">
        <authorList>
            <person name="Scott C."/>
            <person name="Bruce N."/>
        </authorList>
    </citation>
    <scope>NUCLEOTIDE SEQUENCE</scope>
</reference>
<gene>
    <name evidence="2" type="ORF">PPNO1_LOCUS3793</name>
</gene>
<evidence type="ECO:0000256" key="1">
    <source>
        <dbReference type="SAM" id="SignalP"/>
    </source>
</evidence>
<dbReference type="SUPFAM" id="SSF49503">
    <property type="entry name" value="Cupredoxins"/>
    <property type="match status" value="1"/>
</dbReference>
<dbReference type="InterPro" id="IPR008972">
    <property type="entry name" value="Cupredoxin"/>
</dbReference>
<dbReference type="Proteomes" id="UP000838763">
    <property type="component" value="Unassembled WGS sequence"/>
</dbReference>
<feature type="chain" id="PRO_5040291156" description="Extracellular serine-rich protein" evidence="1">
    <location>
        <begin position="21"/>
        <end position="203"/>
    </location>
</feature>
<dbReference type="OrthoDB" id="2331100at2759"/>
<dbReference type="InterPro" id="IPR052953">
    <property type="entry name" value="Ser-rich/MCO-related"/>
</dbReference>
<dbReference type="AlphaFoldDB" id="A0A9P1H005"/>
<organism evidence="2 3">
    <name type="scientific">Parascedosporium putredinis</name>
    <dbReference type="NCBI Taxonomy" id="1442378"/>
    <lineage>
        <taxon>Eukaryota</taxon>
        <taxon>Fungi</taxon>
        <taxon>Dikarya</taxon>
        <taxon>Ascomycota</taxon>
        <taxon>Pezizomycotina</taxon>
        <taxon>Sordariomycetes</taxon>
        <taxon>Hypocreomycetidae</taxon>
        <taxon>Microascales</taxon>
        <taxon>Microascaceae</taxon>
        <taxon>Parascedosporium</taxon>
    </lineage>
</organism>
<dbReference type="EMBL" id="CALLCH030000010">
    <property type="protein sequence ID" value="CAI4214060.1"/>
    <property type="molecule type" value="Genomic_DNA"/>
</dbReference>
<keyword evidence="1" id="KW-0732">Signal</keyword>
<feature type="signal peptide" evidence="1">
    <location>
        <begin position="1"/>
        <end position="20"/>
    </location>
</feature>
<dbReference type="PANTHER" id="PTHR34883:SF15">
    <property type="entry name" value="EXTRACELLULAR SERINE-RICH PROTEIN"/>
    <property type="match status" value="1"/>
</dbReference>
<evidence type="ECO:0000313" key="3">
    <source>
        <dbReference type="Proteomes" id="UP000838763"/>
    </source>
</evidence>
<sequence length="203" mass="21079">MVSFKSFVVASLALASQSVAQKTIKILAVQDLSLPDTFVFKPNSITADSGDMLEFHFAPTGFLPSNHTVAQGTFDKGCQPIAGGFFSGNVTAAPGTTLGEADFVFQIRLTNTNPLVFYCTTGQHCTRGMYGVVNPSSTQNLESYKNTITSYGPAGIPVRVNTENLVANPGAIDPATLIVSGASSSTASMLGVAGALIFAALMA</sequence>
<evidence type="ECO:0000313" key="2">
    <source>
        <dbReference type="EMBL" id="CAI4214060.1"/>
    </source>
</evidence>
<dbReference type="PANTHER" id="PTHR34883">
    <property type="entry name" value="SERINE-RICH PROTEIN, PUTATIVE-RELATED-RELATED"/>
    <property type="match status" value="1"/>
</dbReference>
<protein>
    <recommendedName>
        <fullName evidence="4">Extracellular serine-rich protein</fullName>
    </recommendedName>
</protein>
<accession>A0A9P1H005</accession>